<dbReference type="Proteomes" id="UP000184546">
    <property type="component" value="Unassembled WGS sequence"/>
</dbReference>
<dbReference type="SUPFAM" id="SSF53474">
    <property type="entry name" value="alpha/beta-Hydrolases"/>
    <property type="match status" value="1"/>
</dbReference>
<evidence type="ECO:0000256" key="1">
    <source>
        <dbReference type="ARBA" id="ARBA00003496"/>
    </source>
</evidence>
<dbReference type="GO" id="GO:0005739">
    <property type="term" value="C:mitochondrion"/>
    <property type="evidence" value="ECO:0007669"/>
    <property type="project" value="UniProtKB-SubCell"/>
</dbReference>
<dbReference type="PANTHER" id="PTHR48182:SF2">
    <property type="entry name" value="PROTEIN SERAC1"/>
    <property type="match status" value="1"/>
</dbReference>
<evidence type="ECO:0000256" key="7">
    <source>
        <dbReference type="ARBA" id="ARBA00023136"/>
    </source>
</evidence>
<gene>
    <name evidence="11" type="ORF">ASPACDRAFT_127946</name>
</gene>
<dbReference type="RefSeq" id="XP_020051122.1">
    <property type="nucleotide sequence ID" value="XM_020197086.1"/>
</dbReference>
<dbReference type="EMBL" id="KV878993">
    <property type="protein sequence ID" value="OJJ94782.1"/>
    <property type="molecule type" value="Genomic_DNA"/>
</dbReference>
<evidence type="ECO:0000256" key="3">
    <source>
        <dbReference type="ARBA" id="ARBA00004370"/>
    </source>
</evidence>
<evidence type="ECO:0000259" key="10">
    <source>
        <dbReference type="Pfam" id="PF17046"/>
    </source>
</evidence>
<dbReference type="InterPro" id="IPR031469">
    <property type="entry name" value="SesB_dom"/>
</dbReference>
<dbReference type="GeneID" id="30970900"/>
<evidence type="ECO:0000256" key="5">
    <source>
        <dbReference type="ARBA" id="ARBA00022824"/>
    </source>
</evidence>
<accession>A0A1L9WF27</accession>
<comment type="similarity">
    <text evidence="8">Belongs to the GPI inositol-deacylase family.</text>
</comment>
<keyword evidence="6" id="KW-0496">Mitochondrion</keyword>
<dbReference type="Pfam" id="PF17046">
    <property type="entry name" value="Ses_B"/>
    <property type="match status" value="1"/>
</dbReference>
<keyword evidence="8" id="KW-0653">Protein transport</keyword>
<dbReference type="AlphaFoldDB" id="A0A1L9WF27"/>
<keyword evidence="8" id="KW-0813">Transport</keyword>
<evidence type="ECO:0000259" key="9">
    <source>
        <dbReference type="Pfam" id="PF07819"/>
    </source>
</evidence>
<comment type="function">
    <text evidence="1 8">Involved in inositol deacylation of GPI-anchored proteins which plays important roles in the quality control and ER-associated degradation of GPI-anchored proteins.</text>
</comment>
<evidence type="ECO:0000313" key="12">
    <source>
        <dbReference type="Proteomes" id="UP000184546"/>
    </source>
</evidence>
<keyword evidence="7 8" id="KW-0472">Membrane</keyword>
<dbReference type="InterPro" id="IPR012908">
    <property type="entry name" value="PGAP1-ab_dom-like"/>
</dbReference>
<dbReference type="Gene3D" id="3.40.50.1820">
    <property type="entry name" value="alpha/beta hydrolase"/>
    <property type="match status" value="1"/>
</dbReference>
<keyword evidence="8" id="KW-0378">Hydrolase</keyword>
<dbReference type="EC" id="3.1.-.-" evidence="8"/>
<dbReference type="GO" id="GO:0016788">
    <property type="term" value="F:hydrolase activity, acting on ester bonds"/>
    <property type="evidence" value="ECO:0007669"/>
    <property type="project" value="InterPro"/>
</dbReference>
<dbReference type="GO" id="GO:0015031">
    <property type="term" value="P:protein transport"/>
    <property type="evidence" value="ECO:0007669"/>
    <property type="project" value="UniProtKB-KW"/>
</dbReference>
<sequence>MELKVIRDPGDARVDIVFVHGWHGEQPGWTSAVKSVFWPEKLFASKVSEARVFSFEYDITLETFWNEEDLITEFSNELMDQLMDQRTEPEKEKRAVILVAHCLGGLICENALVRGAEHDDRKSLVSCVKGLLLLGTPHYRPEVLSEANKYFELAGEEAPSEFGLEEKSEWVLGIPREFAQLRAAGLEMDIQCFYEGSSTDLNGKGVKIVEMALARCPDGPPAERLAANHVKMSQFEDENDRDFVKVLRVLKKWVAKVPAPEKDGGTTVNNVSHASFAGSTNSGYQLGQNVGNQSGFVFGRA</sequence>
<dbReference type="VEuPathDB" id="FungiDB:ASPACDRAFT_127946"/>
<organism evidence="11 12">
    <name type="scientific">Aspergillus aculeatus (strain ATCC 16872 / CBS 172.66 / WB 5094)</name>
    <dbReference type="NCBI Taxonomy" id="690307"/>
    <lineage>
        <taxon>Eukaryota</taxon>
        <taxon>Fungi</taxon>
        <taxon>Dikarya</taxon>
        <taxon>Ascomycota</taxon>
        <taxon>Pezizomycotina</taxon>
        <taxon>Eurotiomycetes</taxon>
        <taxon>Eurotiomycetidae</taxon>
        <taxon>Eurotiales</taxon>
        <taxon>Aspergillaceae</taxon>
        <taxon>Aspergillus</taxon>
        <taxon>Aspergillus subgen. Circumdati</taxon>
    </lineage>
</organism>
<evidence type="ECO:0000313" key="11">
    <source>
        <dbReference type="EMBL" id="OJJ94782.1"/>
    </source>
</evidence>
<dbReference type="PANTHER" id="PTHR48182">
    <property type="entry name" value="PROTEIN SERAC1"/>
    <property type="match status" value="1"/>
</dbReference>
<reference evidence="12" key="1">
    <citation type="journal article" date="2017" name="Genome Biol.">
        <title>Comparative genomics reveals high biological diversity and specific adaptations in the industrially and medically important fungal genus Aspergillus.</title>
        <authorList>
            <person name="de Vries R.P."/>
            <person name="Riley R."/>
            <person name="Wiebenga A."/>
            <person name="Aguilar-Osorio G."/>
            <person name="Amillis S."/>
            <person name="Uchima C.A."/>
            <person name="Anderluh G."/>
            <person name="Asadollahi M."/>
            <person name="Askin M."/>
            <person name="Barry K."/>
            <person name="Battaglia E."/>
            <person name="Bayram O."/>
            <person name="Benocci T."/>
            <person name="Braus-Stromeyer S.A."/>
            <person name="Caldana C."/>
            <person name="Canovas D."/>
            <person name="Cerqueira G.C."/>
            <person name="Chen F."/>
            <person name="Chen W."/>
            <person name="Choi C."/>
            <person name="Clum A."/>
            <person name="Dos Santos R.A."/>
            <person name="Damasio A.R."/>
            <person name="Diallinas G."/>
            <person name="Emri T."/>
            <person name="Fekete E."/>
            <person name="Flipphi M."/>
            <person name="Freyberg S."/>
            <person name="Gallo A."/>
            <person name="Gournas C."/>
            <person name="Habgood R."/>
            <person name="Hainaut M."/>
            <person name="Harispe M.L."/>
            <person name="Henrissat B."/>
            <person name="Hilden K.S."/>
            <person name="Hope R."/>
            <person name="Hossain A."/>
            <person name="Karabika E."/>
            <person name="Karaffa L."/>
            <person name="Karanyi Z."/>
            <person name="Krasevec N."/>
            <person name="Kuo A."/>
            <person name="Kusch H."/>
            <person name="LaButti K."/>
            <person name="Lagendijk E.L."/>
            <person name="Lapidus A."/>
            <person name="Levasseur A."/>
            <person name="Lindquist E."/>
            <person name="Lipzen A."/>
            <person name="Logrieco A.F."/>
            <person name="MacCabe A."/>
            <person name="Maekelae M.R."/>
            <person name="Malavazi I."/>
            <person name="Melin P."/>
            <person name="Meyer V."/>
            <person name="Mielnichuk N."/>
            <person name="Miskei M."/>
            <person name="Molnar A.P."/>
            <person name="Mule G."/>
            <person name="Ngan C.Y."/>
            <person name="Orejas M."/>
            <person name="Orosz E."/>
            <person name="Ouedraogo J.P."/>
            <person name="Overkamp K.M."/>
            <person name="Park H.-S."/>
            <person name="Perrone G."/>
            <person name="Piumi F."/>
            <person name="Punt P.J."/>
            <person name="Ram A.F."/>
            <person name="Ramon A."/>
            <person name="Rauscher S."/>
            <person name="Record E."/>
            <person name="Riano-Pachon D.M."/>
            <person name="Robert V."/>
            <person name="Roehrig J."/>
            <person name="Ruller R."/>
            <person name="Salamov A."/>
            <person name="Salih N.S."/>
            <person name="Samson R.A."/>
            <person name="Sandor E."/>
            <person name="Sanguinetti M."/>
            <person name="Schuetze T."/>
            <person name="Sepcic K."/>
            <person name="Shelest E."/>
            <person name="Sherlock G."/>
            <person name="Sophianopoulou V."/>
            <person name="Squina F.M."/>
            <person name="Sun H."/>
            <person name="Susca A."/>
            <person name="Todd R.B."/>
            <person name="Tsang A."/>
            <person name="Unkles S.E."/>
            <person name="van de Wiele N."/>
            <person name="van Rossen-Uffink D."/>
            <person name="Oliveira J.V."/>
            <person name="Vesth T.C."/>
            <person name="Visser J."/>
            <person name="Yu J.-H."/>
            <person name="Zhou M."/>
            <person name="Andersen M.R."/>
            <person name="Archer D.B."/>
            <person name="Baker S.E."/>
            <person name="Benoit I."/>
            <person name="Brakhage A.A."/>
            <person name="Braus G.H."/>
            <person name="Fischer R."/>
            <person name="Frisvad J.C."/>
            <person name="Goldman G.H."/>
            <person name="Houbraken J."/>
            <person name="Oakley B."/>
            <person name="Pocsi I."/>
            <person name="Scazzocchio C."/>
            <person name="Seiboth B."/>
            <person name="vanKuyk P.A."/>
            <person name="Wortman J."/>
            <person name="Dyer P.S."/>
            <person name="Grigoriev I.V."/>
        </authorList>
    </citation>
    <scope>NUCLEOTIDE SEQUENCE [LARGE SCALE GENOMIC DNA]</scope>
    <source>
        <strain evidence="12">ATCC 16872 / CBS 172.66 / WB 5094</strain>
    </source>
</reference>
<dbReference type="OrthoDB" id="427518at2759"/>
<comment type="subcellular location">
    <subcellularLocation>
        <location evidence="8">Endoplasmic reticulum membrane</location>
    </subcellularLocation>
    <subcellularLocation>
        <location evidence="3">Membrane</location>
    </subcellularLocation>
    <subcellularLocation>
        <location evidence="2">Mitochondrion</location>
    </subcellularLocation>
</comment>
<dbReference type="Pfam" id="PF07819">
    <property type="entry name" value="PGAP1"/>
    <property type="match status" value="1"/>
</dbReference>
<name>A0A1L9WF27_ASPA1</name>
<feature type="domain" description="Fungal death-pathway protein SesB" evidence="10">
    <location>
        <begin position="269"/>
        <end position="295"/>
    </location>
</feature>
<evidence type="ECO:0000256" key="6">
    <source>
        <dbReference type="ARBA" id="ARBA00023128"/>
    </source>
</evidence>
<protein>
    <recommendedName>
        <fullName evidence="4 8">GPI inositol-deacylase</fullName>
        <ecNumber evidence="8">3.1.-.-</ecNumber>
    </recommendedName>
</protein>
<feature type="domain" description="GPI inositol-deacylase PGAP1-like alpha/beta" evidence="9">
    <location>
        <begin position="16"/>
        <end position="146"/>
    </location>
</feature>
<keyword evidence="5 8" id="KW-0256">Endoplasmic reticulum</keyword>
<proteinExistence type="inferred from homology"/>
<dbReference type="InterPro" id="IPR052374">
    <property type="entry name" value="SERAC1"/>
</dbReference>
<evidence type="ECO:0000256" key="4">
    <source>
        <dbReference type="ARBA" id="ARBA00015856"/>
    </source>
</evidence>
<evidence type="ECO:0000256" key="2">
    <source>
        <dbReference type="ARBA" id="ARBA00004173"/>
    </source>
</evidence>
<evidence type="ECO:0000256" key="8">
    <source>
        <dbReference type="RuleBase" id="RU365011"/>
    </source>
</evidence>
<dbReference type="InterPro" id="IPR029058">
    <property type="entry name" value="AB_hydrolase_fold"/>
</dbReference>
<keyword evidence="12" id="KW-1185">Reference proteome</keyword>
<dbReference type="GO" id="GO:0005789">
    <property type="term" value="C:endoplasmic reticulum membrane"/>
    <property type="evidence" value="ECO:0007669"/>
    <property type="project" value="UniProtKB-SubCell"/>
</dbReference>
<dbReference type="OMA" id="WATEEEN"/>